<protein>
    <recommendedName>
        <fullName evidence="2">Spore coat protein U/FanG domain-containing protein</fullName>
    </recommendedName>
</protein>
<dbReference type="AlphaFoldDB" id="A0A6N7LYT5"/>
<keyword evidence="4" id="KW-1185">Reference proteome</keyword>
<evidence type="ECO:0000313" key="3">
    <source>
        <dbReference type="EMBL" id="MQX54586.1"/>
    </source>
</evidence>
<evidence type="ECO:0000259" key="2">
    <source>
        <dbReference type="Pfam" id="PF05229"/>
    </source>
</evidence>
<proteinExistence type="predicted"/>
<name>A0A6N7LYT5_9GAMM</name>
<organism evidence="3 4">
    <name type="scientific">Alcanivorax sediminis</name>
    <dbReference type="NCBI Taxonomy" id="2663008"/>
    <lineage>
        <taxon>Bacteria</taxon>
        <taxon>Pseudomonadati</taxon>
        <taxon>Pseudomonadota</taxon>
        <taxon>Gammaproteobacteria</taxon>
        <taxon>Oceanospirillales</taxon>
        <taxon>Alcanivoracaceae</taxon>
        <taxon>Alcanivorax</taxon>
    </lineage>
</organism>
<feature type="domain" description="Spore coat protein U/FanG" evidence="2">
    <location>
        <begin position="29"/>
        <end position="86"/>
    </location>
</feature>
<keyword evidence="1" id="KW-0732">Signal</keyword>
<feature type="signal peptide" evidence="1">
    <location>
        <begin position="1"/>
        <end position="23"/>
    </location>
</feature>
<dbReference type="EMBL" id="WIRE01000002">
    <property type="protein sequence ID" value="MQX54586.1"/>
    <property type="molecule type" value="Genomic_DNA"/>
</dbReference>
<gene>
    <name evidence="3" type="ORF">GFN93_15135</name>
</gene>
<sequence length="160" mass="16852">MMKATRTTFLLTALIMLPASGQAETAKNHFLVHLSVLPSCYIDSTEFIAAGIPVVNPSASQGKLDVACSNGVSYEVGLSGPNNIRTIRSAHGSTSQFEIELKKRSSLDWHTNRVLGSTGAGLTVSHQVITPASTNPTASTLPDNAEGILPTGEITITLTF</sequence>
<comment type="caution">
    <text evidence="3">The sequence shown here is derived from an EMBL/GenBank/DDBJ whole genome shotgun (WGS) entry which is preliminary data.</text>
</comment>
<feature type="chain" id="PRO_5027067040" description="Spore coat protein U/FanG domain-containing protein" evidence="1">
    <location>
        <begin position="24"/>
        <end position="160"/>
    </location>
</feature>
<evidence type="ECO:0000313" key="4">
    <source>
        <dbReference type="Proteomes" id="UP000469421"/>
    </source>
</evidence>
<dbReference type="InterPro" id="IPR007893">
    <property type="entry name" value="Spore_coat_U/FanG"/>
</dbReference>
<dbReference type="RefSeq" id="WP_153502159.1">
    <property type="nucleotide sequence ID" value="NZ_WIRE01000002.1"/>
</dbReference>
<evidence type="ECO:0000256" key="1">
    <source>
        <dbReference type="SAM" id="SignalP"/>
    </source>
</evidence>
<dbReference type="Proteomes" id="UP000469421">
    <property type="component" value="Unassembled WGS sequence"/>
</dbReference>
<reference evidence="3 4" key="1">
    <citation type="submission" date="2019-10" db="EMBL/GenBank/DDBJ databases">
        <title>Alcanivorax sp.PA15-N-34 draft genome sequence.</title>
        <authorList>
            <person name="Liao X."/>
            <person name="Shao Z."/>
        </authorList>
    </citation>
    <scope>NUCLEOTIDE SEQUENCE [LARGE SCALE GENOMIC DNA]</scope>
    <source>
        <strain evidence="3 4">PA15-N-34</strain>
    </source>
</reference>
<dbReference type="Pfam" id="PF05229">
    <property type="entry name" value="SCPU"/>
    <property type="match status" value="1"/>
</dbReference>
<accession>A0A6N7LYT5</accession>